<dbReference type="Pfam" id="PF13776">
    <property type="entry name" value="DUF4172"/>
    <property type="match status" value="1"/>
</dbReference>
<evidence type="ECO:0000256" key="2">
    <source>
        <dbReference type="PIRSR" id="PIRSR640198-2"/>
    </source>
</evidence>
<dbReference type="GO" id="GO:0005524">
    <property type="term" value="F:ATP binding"/>
    <property type="evidence" value="ECO:0007669"/>
    <property type="project" value="UniProtKB-KW"/>
</dbReference>
<dbReference type="Pfam" id="PF02661">
    <property type="entry name" value="Fic"/>
    <property type="match status" value="1"/>
</dbReference>
<evidence type="ECO:0000313" key="4">
    <source>
        <dbReference type="EMBL" id="CAA6815277.1"/>
    </source>
</evidence>
<keyword evidence="2" id="KW-0067">ATP-binding</keyword>
<dbReference type="Gene3D" id="1.10.3290.10">
    <property type="entry name" value="Fido-like domain"/>
    <property type="match status" value="1"/>
</dbReference>
<dbReference type="PROSITE" id="PS51459">
    <property type="entry name" value="FIDO"/>
    <property type="match status" value="1"/>
</dbReference>
<feature type="domain" description="Fido" evidence="3">
    <location>
        <begin position="119"/>
        <end position="274"/>
    </location>
</feature>
<dbReference type="InterPro" id="IPR025230">
    <property type="entry name" value="DUF4172"/>
</dbReference>
<sequence length="379" mass="43665">MDENIKKWLWQHKNYPTFPYKKDELTSLLSKIEYNRGLLDGISKSFAKEEVKELEIEALIEEALHTSLIEGEYLKRDSVRSSVRKKLDNLFSYDEDSSTHRSDALVAILIDCNLNREPLCTERLHGWHNALFESGYDGLHKINVASFRTHDDMEVVSGAIGYEKVHYLAVPQKSIQKDMAELLVWCNASAENIYVKSALAHLWFVAIHPYDDGNGRVARAITDYLLSSVSKKTFKFYSFSTAVNSDRKGYYNILDKTTNLFRNREYDFTAWIVWHLETLNHAMEMALESIEVVIDKTKFWDRCRDKGLNSRQVKVLSKMLEKGKEGFEGGINTKKYMAISKTSRATAIRDIAELVAYECLVQIKGSAGRNIRYEILLTK</sequence>
<feature type="binding site" evidence="2">
    <location>
        <begin position="212"/>
        <end position="219"/>
    </location>
    <ligand>
        <name>ATP</name>
        <dbReference type="ChEBI" id="CHEBI:30616"/>
    </ligand>
</feature>
<dbReference type="InterPro" id="IPR036597">
    <property type="entry name" value="Fido-like_dom_sf"/>
</dbReference>
<organism evidence="4">
    <name type="scientific">uncultured Sulfurovum sp</name>
    <dbReference type="NCBI Taxonomy" id="269237"/>
    <lineage>
        <taxon>Bacteria</taxon>
        <taxon>Pseudomonadati</taxon>
        <taxon>Campylobacterota</taxon>
        <taxon>Epsilonproteobacteria</taxon>
        <taxon>Campylobacterales</taxon>
        <taxon>Sulfurovaceae</taxon>
        <taxon>Sulfurovum</taxon>
        <taxon>environmental samples</taxon>
    </lineage>
</organism>
<evidence type="ECO:0000259" key="3">
    <source>
        <dbReference type="PROSITE" id="PS51459"/>
    </source>
</evidence>
<dbReference type="EMBL" id="CACVAZ010000098">
    <property type="protein sequence ID" value="CAA6815277.1"/>
    <property type="molecule type" value="Genomic_DNA"/>
</dbReference>
<gene>
    <name evidence="4" type="ORF">HELGO_WM17203</name>
</gene>
<feature type="binding site" evidence="2">
    <location>
        <begin position="250"/>
        <end position="251"/>
    </location>
    <ligand>
        <name>ATP</name>
        <dbReference type="ChEBI" id="CHEBI:30616"/>
    </ligand>
</feature>
<dbReference type="InterPro" id="IPR003812">
    <property type="entry name" value="Fido"/>
</dbReference>
<dbReference type="AlphaFoldDB" id="A0A6S6TFR7"/>
<dbReference type="PANTHER" id="PTHR13504">
    <property type="entry name" value="FIDO DOMAIN-CONTAINING PROTEIN DDB_G0283145"/>
    <property type="match status" value="1"/>
</dbReference>
<evidence type="ECO:0000256" key="1">
    <source>
        <dbReference type="PIRSR" id="PIRSR640198-1"/>
    </source>
</evidence>
<keyword evidence="2" id="KW-0547">Nucleotide-binding</keyword>
<dbReference type="PANTHER" id="PTHR13504:SF33">
    <property type="entry name" value="FIC FAMILY PROTEIN"/>
    <property type="match status" value="1"/>
</dbReference>
<feature type="active site" evidence="1">
    <location>
        <position position="208"/>
    </location>
</feature>
<dbReference type="SUPFAM" id="SSF140931">
    <property type="entry name" value="Fic-like"/>
    <property type="match status" value="1"/>
</dbReference>
<protein>
    <submittedName>
        <fullName evidence="4">Fic/DOC family protein</fullName>
    </submittedName>
</protein>
<dbReference type="InterPro" id="IPR040198">
    <property type="entry name" value="Fido_containing"/>
</dbReference>
<proteinExistence type="predicted"/>
<accession>A0A6S6TFR7</accession>
<name>A0A6S6TFR7_9BACT</name>
<reference evidence="4" key="1">
    <citation type="submission" date="2020-01" db="EMBL/GenBank/DDBJ databases">
        <authorList>
            <person name="Meier V. D."/>
            <person name="Meier V D."/>
        </authorList>
    </citation>
    <scope>NUCLEOTIDE SEQUENCE</scope>
    <source>
        <strain evidence="4">HLG_WM_MAG_02</strain>
    </source>
</reference>